<keyword evidence="2" id="KW-1277">Toxin-antitoxin system</keyword>
<dbReference type="GO" id="GO:0004540">
    <property type="term" value="F:RNA nuclease activity"/>
    <property type="evidence" value="ECO:0007669"/>
    <property type="project" value="InterPro"/>
</dbReference>
<evidence type="ECO:0000256" key="6">
    <source>
        <dbReference type="ARBA" id="ARBA00024207"/>
    </source>
</evidence>
<dbReference type="Pfam" id="PF01934">
    <property type="entry name" value="HepT-like"/>
    <property type="match status" value="1"/>
</dbReference>
<evidence type="ECO:0000256" key="4">
    <source>
        <dbReference type="ARBA" id="ARBA00022741"/>
    </source>
</evidence>
<dbReference type="InterPro" id="IPR051813">
    <property type="entry name" value="HepT_RNase_toxin"/>
</dbReference>
<accession>A0A1I0PJF1</accession>
<evidence type="ECO:0000256" key="2">
    <source>
        <dbReference type="ARBA" id="ARBA00022649"/>
    </source>
</evidence>
<gene>
    <name evidence="7" type="ORF">SAMN04488122_0811</name>
</gene>
<dbReference type="GO" id="GO:0000166">
    <property type="term" value="F:nucleotide binding"/>
    <property type="evidence" value="ECO:0007669"/>
    <property type="project" value="UniProtKB-KW"/>
</dbReference>
<keyword evidence="1" id="KW-0597">Phosphoprotein</keyword>
<evidence type="ECO:0000256" key="5">
    <source>
        <dbReference type="ARBA" id="ARBA00022801"/>
    </source>
</evidence>
<proteinExistence type="inferred from homology"/>
<evidence type="ECO:0000313" key="7">
    <source>
        <dbReference type="EMBL" id="SEW14384.1"/>
    </source>
</evidence>
<reference evidence="8" key="1">
    <citation type="submission" date="2016-10" db="EMBL/GenBank/DDBJ databases">
        <authorList>
            <person name="Varghese N."/>
            <person name="Submissions S."/>
        </authorList>
    </citation>
    <scope>NUCLEOTIDE SEQUENCE [LARGE SCALE GENOMIC DNA]</scope>
    <source>
        <strain evidence="8">DSM 3695</strain>
    </source>
</reference>
<dbReference type="EMBL" id="FOJG01000001">
    <property type="protein sequence ID" value="SEW14384.1"/>
    <property type="molecule type" value="Genomic_DNA"/>
</dbReference>
<dbReference type="GO" id="GO:0110001">
    <property type="term" value="C:toxin-antitoxin complex"/>
    <property type="evidence" value="ECO:0007669"/>
    <property type="project" value="InterPro"/>
</dbReference>
<dbReference type="PANTHER" id="PTHR34139:SF1">
    <property type="entry name" value="RNASE MJ1380-RELATED"/>
    <property type="match status" value="1"/>
</dbReference>
<name>A0A1I0PJF1_9BACT</name>
<dbReference type="PANTHER" id="PTHR34139">
    <property type="entry name" value="UPF0331 PROTEIN MJ0127"/>
    <property type="match status" value="1"/>
</dbReference>
<dbReference type="Proteomes" id="UP000199310">
    <property type="component" value="Unassembled WGS sequence"/>
</dbReference>
<organism evidence="7 8">
    <name type="scientific">Chitinophaga arvensicola</name>
    <dbReference type="NCBI Taxonomy" id="29529"/>
    <lineage>
        <taxon>Bacteria</taxon>
        <taxon>Pseudomonadati</taxon>
        <taxon>Bacteroidota</taxon>
        <taxon>Chitinophagia</taxon>
        <taxon>Chitinophagales</taxon>
        <taxon>Chitinophagaceae</taxon>
        <taxon>Chitinophaga</taxon>
    </lineage>
</organism>
<keyword evidence="8" id="KW-1185">Reference proteome</keyword>
<dbReference type="RefSeq" id="WP_089890899.1">
    <property type="nucleotide sequence ID" value="NZ_FOJG01000001.1"/>
</dbReference>
<dbReference type="OrthoDB" id="955324at2"/>
<dbReference type="AlphaFoldDB" id="A0A1I0PJF1"/>
<dbReference type="Gene3D" id="1.20.120.580">
    <property type="entry name" value="bsu32300-like"/>
    <property type="match status" value="1"/>
</dbReference>
<dbReference type="InterPro" id="IPR037038">
    <property type="entry name" value="HepT-like_sf"/>
</dbReference>
<dbReference type="InterPro" id="IPR008201">
    <property type="entry name" value="HepT-like"/>
</dbReference>
<keyword evidence="4" id="KW-0547">Nucleotide-binding</keyword>
<dbReference type="GO" id="GO:0016787">
    <property type="term" value="F:hydrolase activity"/>
    <property type="evidence" value="ECO:0007669"/>
    <property type="project" value="UniProtKB-KW"/>
</dbReference>
<keyword evidence="5" id="KW-0378">Hydrolase</keyword>
<sequence length="115" mass="13241">MKGKMGDKQRLQHIADAILEIETYTTGKSLADFIENSMMRFASVKQIEIIGEAANLLTPELKELHTDVAWRQIIGLRHILVHEYFGIDAELIWQIVESDIPVLKERIEEILNNLE</sequence>
<protein>
    <submittedName>
        <fullName evidence="7">Uncharacterized conserved protein, contains HEPN domain</fullName>
    </submittedName>
</protein>
<evidence type="ECO:0000256" key="3">
    <source>
        <dbReference type="ARBA" id="ARBA00022722"/>
    </source>
</evidence>
<comment type="similarity">
    <text evidence="6">Belongs to the HepT RNase toxin family.</text>
</comment>
<dbReference type="STRING" id="29529.SAMN04488122_0811"/>
<keyword evidence="3" id="KW-0540">Nuclease</keyword>
<evidence type="ECO:0000313" key="8">
    <source>
        <dbReference type="Proteomes" id="UP000199310"/>
    </source>
</evidence>
<evidence type="ECO:0000256" key="1">
    <source>
        <dbReference type="ARBA" id="ARBA00022553"/>
    </source>
</evidence>